<evidence type="ECO:0000313" key="16">
    <source>
        <dbReference type="Proteomes" id="UP000037460"/>
    </source>
</evidence>
<feature type="region of interest" description="Disordered" evidence="11">
    <location>
        <begin position="60"/>
        <end position="91"/>
    </location>
</feature>
<evidence type="ECO:0000259" key="13">
    <source>
        <dbReference type="PROSITE" id="PS51471"/>
    </source>
</evidence>
<dbReference type="GO" id="GO:0005506">
    <property type="term" value="F:iron ion binding"/>
    <property type="evidence" value="ECO:0007669"/>
    <property type="project" value="InterPro"/>
</dbReference>
<evidence type="ECO:0000256" key="12">
    <source>
        <dbReference type="SAM" id="Phobius"/>
    </source>
</evidence>
<dbReference type="AlphaFoldDB" id="A0A0M0JZ23"/>
<feature type="compositionally biased region" description="Basic and acidic residues" evidence="11">
    <location>
        <begin position="1"/>
        <end position="13"/>
    </location>
</feature>
<dbReference type="Gene3D" id="2.60.120.620">
    <property type="entry name" value="q2cbj1_9rhob like domain"/>
    <property type="match status" value="1"/>
</dbReference>
<evidence type="ECO:0000256" key="4">
    <source>
        <dbReference type="ARBA" id="ARBA00022692"/>
    </source>
</evidence>
<dbReference type="SMART" id="SM00702">
    <property type="entry name" value="P4Hc"/>
    <property type="match status" value="1"/>
</dbReference>
<dbReference type="InterPro" id="IPR045054">
    <property type="entry name" value="P4HA-like"/>
</dbReference>
<dbReference type="PROSITE" id="PS51670">
    <property type="entry name" value="SHKT"/>
    <property type="match status" value="2"/>
</dbReference>
<evidence type="ECO:0000256" key="7">
    <source>
        <dbReference type="ARBA" id="ARBA00022989"/>
    </source>
</evidence>
<evidence type="ECO:0000256" key="2">
    <source>
        <dbReference type="ARBA" id="ARBA00004167"/>
    </source>
</evidence>
<evidence type="ECO:0008006" key="17">
    <source>
        <dbReference type="Google" id="ProtNLM"/>
    </source>
</evidence>
<evidence type="ECO:0000313" key="15">
    <source>
        <dbReference type="EMBL" id="KOO31383.1"/>
    </source>
</evidence>
<dbReference type="GO" id="GO:0004656">
    <property type="term" value="F:procollagen-proline 4-dioxygenase activity"/>
    <property type="evidence" value="ECO:0007669"/>
    <property type="project" value="TreeGrafter"/>
</dbReference>
<keyword evidence="7 12" id="KW-1133">Transmembrane helix</keyword>
<dbReference type="PROSITE" id="PS51471">
    <property type="entry name" value="FE2OG_OXY"/>
    <property type="match status" value="1"/>
</dbReference>
<accession>A0A0M0JZ23</accession>
<feature type="transmembrane region" description="Helical" evidence="12">
    <location>
        <begin position="32"/>
        <end position="55"/>
    </location>
</feature>
<dbReference type="PANTHER" id="PTHR10869:SF233">
    <property type="entry name" value="FE2OG DIOXYGENASE DOMAIN-CONTAINING PROTEIN"/>
    <property type="match status" value="1"/>
</dbReference>
<dbReference type="GO" id="GO:0016020">
    <property type="term" value="C:membrane"/>
    <property type="evidence" value="ECO:0007669"/>
    <property type="project" value="UniProtKB-SubCell"/>
</dbReference>
<evidence type="ECO:0000256" key="6">
    <source>
        <dbReference type="ARBA" id="ARBA00022964"/>
    </source>
</evidence>
<evidence type="ECO:0000256" key="11">
    <source>
        <dbReference type="SAM" id="MobiDB-lite"/>
    </source>
</evidence>
<keyword evidence="8" id="KW-0560">Oxidoreductase</keyword>
<feature type="domain" description="ShKT" evidence="14">
    <location>
        <begin position="119"/>
        <end position="153"/>
    </location>
</feature>
<dbReference type="InterPro" id="IPR003582">
    <property type="entry name" value="ShKT_dom"/>
</dbReference>
<keyword evidence="4 12" id="KW-0812">Transmembrane</keyword>
<dbReference type="Pfam" id="PF01549">
    <property type="entry name" value="ShK"/>
    <property type="match status" value="2"/>
</dbReference>
<dbReference type="EMBL" id="JWZX01002026">
    <property type="protein sequence ID" value="KOO31383.1"/>
    <property type="molecule type" value="Genomic_DNA"/>
</dbReference>
<proteinExistence type="predicted"/>
<keyword evidence="16" id="KW-1185">Reference proteome</keyword>
<dbReference type="Pfam" id="PF13640">
    <property type="entry name" value="2OG-FeII_Oxy_3"/>
    <property type="match status" value="1"/>
</dbReference>
<dbReference type="OrthoDB" id="10259408at2759"/>
<protein>
    <recommendedName>
        <fullName evidence="17">Fe2OG dioxygenase domain-containing protein</fullName>
    </recommendedName>
</protein>
<dbReference type="GO" id="GO:0005783">
    <property type="term" value="C:endoplasmic reticulum"/>
    <property type="evidence" value="ECO:0007669"/>
    <property type="project" value="TreeGrafter"/>
</dbReference>
<dbReference type="Proteomes" id="UP000037460">
    <property type="component" value="Unassembled WGS sequence"/>
</dbReference>
<feature type="domain" description="ShKT" evidence="14">
    <location>
        <begin position="166"/>
        <end position="200"/>
    </location>
</feature>
<evidence type="ECO:0000256" key="3">
    <source>
        <dbReference type="ARBA" id="ARBA00004308"/>
    </source>
</evidence>
<dbReference type="InterPro" id="IPR006620">
    <property type="entry name" value="Pro_4_hyd_alph"/>
</dbReference>
<evidence type="ECO:0000259" key="14">
    <source>
        <dbReference type="PROSITE" id="PS51670"/>
    </source>
</evidence>
<comment type="cofactor">
    <cofactor evidence="1">
        <name>L-ascorbate</name>
        <dbReference type="ChEBI" id="CHEBI:38290"/>
    </cofactor>
</comment>
<dbReference type="SMART" id="SM00254">
    <property type="entry name" value="ShKT"/>
    <property type="match status" value="2"/>
</dbReference>
<keyword evidence="9" id="KW-0408">Iron</keyword>
<feature type="domain" description="Fe2OG dioxygenase" evidence="13">
    <location>
        <begin position="369"/>
        <end position="473"/>
    </location>
</feature>
<organism evidence="15 16">
    <name type="scientific">Chrysochromulina tobinii</name>
    <dbReference type="NCBI Taxonomy" id="1460289"/>
    <lineage>
        <taxon>Eukaryota</taxon>
        <taxon>Haptista</taxon>
        <taxon>Haptophyta</taxon>
        <taxon>Prymnesiophyceae</taxon>
        <taxon>Prymnesiales</taxon>
        <taxon>Chrysochromulinaceae</taxon>
        <taxon>Chrysochromulina</taxon>
    </lineage>
</organism>
<dbReference type="GO" id="GO:0031418">
    <property type="term" value="F:L-ascorbic acid binding"/>
    <property type="evidence" value="ECO:0007669"/>
    <property type="project" value="InterPro"/>
</dbReference>
<evidence type="ECO:0000256" key="9">
    <source>
        <dbReference type="ARBA" id="ARBA00023004"/>
    </source>
</evidence>
<sequence>MGKSKGDKGDKSAAADVKPSKPKAKNGEGSNLALYMGFACAVAVLAVGLQAAGVLPHISWSLPAPPVPETRSSTPRSSTAKMEVTADPKKDAAAKMRRQMEMPQKAPPRSQMGPIDPGCVDDNESCESWAKTGECDRNEPFMTKTCRASCHVCNGGKPKPKKAGDCEDTNDNCATWAAIGECQSNPGFMLTSCPVTCRMCKSATCKDDLDNCAERARGGAASNFSENLNCYYEPELVEKCAWTCGACKEHRFDRPQCARSKDAKPGAVPGSVDSIFQSIVDEWEGVSVLSRDPWVLTIDNFVTSDEADDILKAGSTGGSAWARSQAGDGVQAARTSSTAWCKGKCLQHPTVRAVEDRVSRLMGGIPMDHAEPMQVLRYETGQFYTVHHDQNSPRASAWGPRMFTVFMYIGDGYTGGETNFPRLNLTIKAKKGSACVWTSILDSDPYQRDDRTDHQSLPVESGTKFGVNYWIHMYPFREKSDRGCGNQAYIQNWY</sequence>
<comment type="subcellular location">
    <subcellularLocation>
        <location evidence="3">Endomembrane system</location>
    </subcellularLocation>
    <subcellularLocation>
        <location evidence="2">Membrane</location>
        <topology evidence="2">Single-pass membrane protein</topology>
    </subcellularLocation>
</comment>
<feature type="region of interest" description="Disordered" evidence="11">
    <location>
        <begin position="1"/>
        <end position="28"/>
    </location>
</feature>
<keyword evidence="10 12" id="KW-0472">Membrane</keyword>
<comment type="caution">
    <text evidence="15">The sequence shown here is derived from an EMBL/GenBank/DDBJ whole genome shotgun (WGS) entry which is preliminary data.</text>
</comment>
<evidence type="ECO:0000256" key="10">
    <source>
        <dbReference type="ARBA" id="ARBA00023136"/>
    </source>
</evidence>
<evidence type="ECO:0000256" key="1">
    <source>
        <dbReference type="ARBA" id="ARBA00001961"/>
    </source>
</evidence>
<dbReference type="PANTHER" id="PTHR10869">
    <property type="entry name" value="PROLYL 4-HYDROXYLASE ALPHA SUBUNIT"/>
    <property type="match status" value="1"/>
</dbReference>
<keyword evidence="6" id="KW-0223">Dioxygenase</keyword>
<evidence type="ECO:0000256" key="8">
    <source>
        <dbReference type="ARBA" id="ARBA00023002"/>
    </source>
</evidence>
<name>A0A0M0JZ23_9EUKA</name>
<reference evidence="16" key="1">
    <citation type="journal article" date="2015" name="PLoS Genet.">
        <title>Genome Sequence and Transcriptome Analyses of Chrysochromulina tobin: Metabolic Tools for Enhanced Algal Fitness in the Prominent Order Prymnesiales (Haptophyceae).</title>
        <authorList>
            <person name="Hovde B.T."/>
            <person name="Deodato C.R."/>
            <person name="Hunsperger H.M."/>
            <person name="Ryken S.A."/>
            <person name="Yost W."/>
            <person name="Jha R.K."/>
            <person name="Patterson J."/>
            <person name="Monnat R.J. Jr."/>
            <person name="Barlow S.B."/>
            <person name="Starkenburg S.R."/>
            <person name="Cattolico R.A."/>
        </authorList>
    </citation>
    <scope>NUCLEOTIDE SEQUENCE</scope>
    <source>
        <strain evidence="16">CCMP291</strain>
    </source>
</reference>
<dbReference type="InterPro" id="IPR044862">
    <property type="entry name" value="Pro_4_hyd_alph_FE2OG_OXY"/>
</dbReference>
<keyword evidence="5" id="KW-0479">Metal-binding</keyword>
<dbReference type="InterPro" id="IPR005123">
    <property type="entry name" value="Oxoglu/Fe-dep_dioxygenase_dom"/>
</dbReference>
<gene>
    <name evidence="15" type="ORF">Ctob_008358</name>
</gene>
<evidence type="ECO:0000256" key="5">
    <source>
        <dbReference type="ARBA" id="ARBA00022723"/>
    </source>
</evidence>
<feature type="compositionally biased region" description="Low complexity" evidence="11">
    <location>
        <begin position="69"/>
        <end position="79"/>
    </location>
</feature>